<sequence length="664" mass="73263">MADDILVPLANDLVNLINIFSKAATVLPSSKQTFELSQLHDIRKLIHHSLEDLNHKQSLSSDAENQHSVGSVQSEEAPKQLSEAAKVCLENIAAEGHILRDVLIDPVQGMNALIALYIVNSFDEPLLQLLTPHQCAQLLEAISLADVVSELDKQLQVLKATAEEHEQEHDPHLELVKDIKTNLLNALERIRKIAASQSEIQTRSQELLPGKRLDCDDLLALDTCIQNMYTGLQTQDDATQHLVEEQERAVIALKLFLEDKVTRIKERRVLRSSGNPADRSRGLTGWPPATIPTAQLSTILLSRIVAHLIASSSLNHSDAAQSPTLGIDPPIVEAQLQPAAPSEVPSLIDRCDYHGEAKVMDTPNPESVESSHQERSSIQDPIPEKTHPVVPHVKFNVPKHLDKRRDSAISLLSSTGKPEQMEIHEDETLPESDESVCGEDGNLEQENEQYDDEDKMDAAVEKIGDGTIEQLSDEQIAGSERLEQDGTPIEDEIQTSPLVDDASMPNLDTNEDLYSADDHVTPTLRTRSDCNLATDETSSTNVHEVCLHQDSSQQSPREPTTQFLSTHWPQRAWLQTILSMLTPEPTTQSTTPLSPSFPSEALASPPPNPSTSDWYSGYDAWWSFTMRDSSSRDDHADSESTTTSTSEQSWGAGSRSTEADSIDS</sequence>
<evidence type="ECO:0000313" key="3">
    <source>
        <dbReference type="Proteomes" id="UP000070700"/>
    </source>
</evidence>
<feature type="compositionally biased region" description="Low complexity" evidence="1">
    <location>
        <begin position="584"/>
        <end position="599"/>
    </location>
</feature>
<name>A0A194XHL2_MOLSC</name>
<dbReference type="EMBL" id="KQ947410">
    <property type="protein sequence ID" value="KUJ19619.1"/>
    <property type="molecule type" value="Genomic_DNA"/>
</dbReference>
<dbReference type="KEGG" id="psco:LY89DRAFT_772092"/>
<dbReference type="InParanoid" id="A0A194XHL2"/>
<organism evidence="2 3">
    <name type="scientific">Mollisia scopiformis</name>
    <name type="common">Conifer needle endophyte fungus</name>
    <name type="synonym">Phialocephala scopiformis</name>
    <dbReference type="NCBI Taxonomy" id="149040"/>
    <lineage>
        <taxon>Eukaryota</taxon>
        <taxon>Fungi</taxon>
        <taxon>Dikarya</taxon>
        <taxon>Ascomycota</taxon>
        <taxon>Pezizomycotina</taxon>
        <taxon>Leotiomycetes</taxon>
        <taxon>Helotiales</taxon>
        <taxon>Mollisiaceae</taxon>
        <taxon>Mollisia</taxon>
    </lineage>
</organism>
<accession>A0A194XHL2</accession>
<feature type="region of interest" description="Disordered" evidence="1">
    <location>
        <begin position="584"/>
        <end position="610"/>
    </location>
</feature>
<dbReference type="OrthoDB" id="3045089at2759"/>
<keyword evidence="3" id="KW-1185">Reference proteome</keyword>
<feature type="region of interest" description="Disordered" evidence="1">
    <location>
        <begin position="357"/>
        <end position="388"/>
    </location>
</feature>
<reference evidence="2 3" key="1">
    <citation type="submission" date="2015-10" db="EMBL/GenBank/DDBJ databases">
        <title>Full genome of DAOMC 229536 Phialocephala scopiformis, a fungal endophyte of spruce producing the potent anti-insectan compound rugulosin.</title>
        <authorList>
            <consortium name="DOE Joint Genome Institute"/>
            <person name="Walker A.K."/>
            <person name="Frasz S.L."/>
            <person name="Seifert K.A."/>
            <person name="Miller J.D."/>
            <person name="Mondo S.J."/>
            <person name="Labutti K."/>
            <person name="Lipzen A."/>
            <person name="Dockter R."/>
            <person name="Kennedy M."/>
            <person name="Grigoriev I.V."/>
            <person name="Spatafora J.W."/>
        </authorList>
    </citation>
    <scope>NUCLEOTIDE SEQUENCE [LARGE SCALE GENOMIC DNA]</scope>
    <source>
        <strain evidence="2 3">CBS 120377</strain>
    </source>
</reference>
<feature type="region of interest" description="Disordered" evidence="1">
    <location>
        <begin position="628"/>
        <end position="664"/>
    </location>
</feature>
<dbReference type="GeneID" id="28831626"/>
<evidence type="ECO:0000256" key="1">
    <source>
        <dbReference type="SAM" id="MobiDB-lite"/>
    </source>
</evidence>
<feature type="compositionally biased region" description="Basic and acidic residues" evidence="1">
    <location>
        <begin position="629"/>
        <end position="638"/>
    </location>
</feature>
<feature type="compositionally biased region" description="Acidic residues" evidence="1">
    <location>
        <begin position="428"/>
        <end position="440"/>
    </location>
</feature>
<dbReference type="Proteomes" id="UP000070700">
    <property type="component" value="Unassembled WGS sequence"/>
</dbReference>
<protein>
    <submittedName>
        <fullName evidence="2">Uncharacterized protein</fullName>
    </submittedName>
</protein>
<feature type="compositionally biased region" description="Basic and acidic residues" evidence="1">
    <location>
        <begin position="369"/>
        <end position="387"/>
    </location>
</feature>
<feature type="region of interest" description="Disordered" evidence="1">
    <location>
        <begin position="411"/>
        <end position="440"/>
    </location>
</feature>
<dbReference type="AlphaFoldDB" id="A0A194XHL2"/>
<proteinExistence type="predicted"/>
<evidence type="ECO:0000313" key="2">
    <source>
        <dbReference type="EMBL" id="KUJ19619.1"/>
    </source>
</evidence>
<dbReference type="RefSeq" id="XP_018073974.1">
    <property type="nucleotide sequence ID" value="XM_018221900.1"/>
</dbReference>
<gene>
    <name evidence="2" type="ORF">LY89DRAFT_772092</name>
</gene>